<protein>
    <submittedName>
        <fullName evidence="5">TIM-barrel domain-containing protein</fullName>
    </submittedName>
</protein>
<dbReference type="CDD" id="cd06591">
    <property type="entry name" value="GH31_xylosidase_XylS"/>
    <property type="match status" value="1"/>
</dbReference>
<dbReference type="Gene3D" id="2.60.40.1760">
    <property type="entry name" value="glycosyl hydrolase (family 31)"/>
    <property type="match status" value="1"/>
</dbReference>
<dbReference type="EMBL" id="JBHUHZ010000001">
    <property type="protein sequence ID" value="MFD2162864.1"/>
    <property type="molecule type" value="Genomic_DNA"/>
</dbReference>
<dbReference type="SUPFAM" id="SSF51011">
    <property type="entry name" value="Glycosyl hydrolase domain"/>
    <property type="match status" value="1"/>
</dbReference>
<dbReference type="InterPro" id="IPR011658">
    <property type="entry name" value="PA14_dom"/>
</dbReference>
<feature type="domain" description="PA14" evidence="4">
    <location>
        <begin position="224"/>
        <end position="367"/>
    </location>
</feature>
<name>A0ABW4ZMQ5_9SPHI</name>
<evidence type="ECO:0000256" key="1">
    <source>
        <dbReference type="ARBA" id="ARBA00007806"/>
    </source>
</evidence>
<dbReference type="Pfam" id="PF21365">
    <property type="entry name" value="Glyco_hydro_31_3rd"/>
    <property type="match status" value="1"/>
</dbReference>
<dbReference type="SUPFAM" id="SSF56988">
    <property type="entry name" value="Anthrax protective antigen"/>
    <property type="match status" value="1"/>
</dbReference>
<comment type="similarity">
    <text evidence="1 2">Belongs to the glycosyl hydrolase 31 family.</text>
</comment>
<dbReference type="InterPro" id="IPR033403">
    <property type="entry name" value="DUF5110"/>
</dbReference>
<dbReference type="InterPro" id="IPR000322">
    <property type="entry name" value="Glyco_hydro_31_TIM"/>
</dbReference>
<dbReference type="InterPro" id="IPR017853">
    <property type="entry name" value="GH"/>
</dbReference>
<evidence type="ECO:0000256" key="3">
    <source>
        <dbReference type="SAM" id="SignalP"/>
    </source>
</evidence>
<dbReference type="Pfam" id="PF07691">
    <property type="entry name" value="PA14"/>
    <property type="match status" value="1"/>
</dbReference>
<evidence type="ECO:0000259" key="4">
    <source>
        <dbReference type="PROSITE" id="PS51820"/>
    </source>
</evidence>
<dbReference type="SMART" id="SM00758">
    <property type="entry name" value="PA14"/>
    <property type="match status" value="1"/>
</dbReference>
<evidence type="ECO:0000256" key="2">
    <source>
        <dbReference type="RuleBase" id="RU361185"/>
    </source>
</evidence>
<gene>
    <name evidence="5" type="ORF">ACFSJU_10715</name>
</gene>
<dbReference type="CDD" id="cd14752">
    <property type="entry name" value="GH31_N"/>
    <property type="match status" value="1"/>
</dbReference>
<feature type="signal peptide" evidence="3">
    <location>
        <begin position="1"/>
        <end position="23"/>
    </location>
</feature>
<dbReference type="Pfam" id="PF01055">
    <property type="entry name" value="Glyco_hydro_31_2nd"/>
    <property type="match status" value="1"/>
</dbReference>
<organism evidence="5 6">
    <name type="scientific">Paradesertivirga mongoliensis</name>
    <dbReference type="NCBI Taxonomy" id="2100740"/>
    <lineage>
        <taxon>Bacteria</taxon>
        <taxon>Pseudomonadati</taxon>
        <taxon>Bacteroidota</taxon>
        <taxon>Sphingobacteriia</taxon>
        <taxon>Sphingobacteriales</taxon>
        <taxon>Sphingobacteriaceae</taxon>
        <taxon>Paradesertivirga</taxon>
    </lineage>
</organism>
<dbReference type="InterPro" id="IPR025887">
    <property type="entry name" value="Glyco_hydro_31_N_dom"/>
</dbReference>
<dbReference type="InterPro" id="IPR051816">
    <property type="entry name" value="Glycosyl_Hydrolase_31"/>
</dbReference>
<dbReference type="SUPFAM" id="SSF51445">
    <property type="entry name" value="(Trans)glycosidases"/>
    <property type="match status" value="1"/>
</dbReference>
<dbReference type="InterPro" id="IPR013780">
    <property type="entry name" value="Glyco_hydro_b"/>
</dbReference>
<dbReference type="Gene3D" id="2.60.120.380">
    <property type="match status" value="1"/>
</dbReference>
<dbReference type="InterPro" id="IPR037524">
    <property type="entry name" value="PA14/GLEYA"/>
</dbReference>
<evidence type="ECO:0000313" key="6">
    <source>
        <dbReference type="Proteomes" id="UP001597387"/>
    </source>
</evidence>
<dbReference type="Gene3D" id="2.60.40.1180">
    <property type="entry name" value="Golgi alpha-mannosidase II"/>
    <property type="match status" value="2"/>
</dbReference>
<dbReference type="InterPro" id="IPR048395">
    <property type="entry name" value="Glyco_hydro_31_C"/>
</dbReference>
<dbReference type="RefSeq" id="WP_255902774.1">
    <property type="nucleotide sequence ID" value="NZ_JAFMZO010000003.1"/>
</dbReference>
<dbReference type="PROSITE" id="PS51820">
    <property type="entry name" value="PA14"/>
    <property type="match status" value="1"/>
</dbReference>
<keyword evidence="6" id="KW-1185">Reference proteome</keyword>
<keyword evidence="2" id="KW-0378">Hydrolase</keyword>
<dbReference type="Gene3D" id="3.20.20.80">
    <property type="entry name" value="Glycosidases"/>
    <property type="match status" value="1"/>
</dbReference>
<feature type="chain" id="PRO_5045340091" evidence="3">
    <location>
        <begin position="24"/>
        <end position="945"/>
    </location>
</feature>
<dbReference type="InterPro" id="IPR011013">
    <property type="entry name" value="Gal_mutarotase_sf_dom"/>
</dbReference>
<keyword evidence="3" id="KW-0732">Signal</keyword>
<sequence>MFKKIIFIACSFYVLIGNSSSYAQMGTYKRLATGVSIDLPAEAECESMRLEVISDNIIHIVAAATDNAASPASLMISNEKMPAVKWDVKQMGDRLFLHTAALVVDVSLKTGALVFKDASGKVILLNGKKSLKPVLFDGESSYAIKQVFQIAPDEAFYGLGQHQNGIMNYNGTQVELLQNNTEVAVPFLVSSNNYGILWDNYSITKVGDVRDYLPLSSLKLISKDGAGGWLTATYNSKNTESNPVVRPESVIDYSYLKDQTKFPEGYILGSGIITWEGSFISPYSGLHSFLTKYGGYLKIWLDGKLVADKWRQAWNPGTELTSISLIKDKPCSLKIEWNPDGKESYISMNWLGPVPEKDKNQLTFQSEAGDAINYYFVYGKNADEVISGYRTLTGKASMMPKWAMGLWQSRERYKTQNEILNTVKEFRDRKIPLDNIVLDWSYWKEDQWGSQQFDELRFPDAEGMIKDLHEKYNTRFMISVWAKFYEGIDTYKEFDKNGWLYKRNIIDGRRDWIGKGYRNTFYDAYNPKARDGFWNLLNKHLYSKGVDAWWMDASEPDIHSNLDIASRKEIMNPTYLGSSTKYFNAFPLQNAKGIYEGQRATNPNERVFILTRSAYAGLQRYAAATWSGDIGARWEDFKAQIPAGINFSLSGIPYWTTDIGGFAVEKRYENAKGADLDEWRELQTRWYQFGAFSPLFRVHGQFPYREIYNIAPEEHPAYRSMMYYNKLRYRLMPYIYSLVGKTYHDDYTLMRGLIMDFGKDEKVKNIADQYMFGPSFLINPVYTYGAKNRELYLPAGANWYDLYTGKYLNGGRKITVDAPYERMPVYVKEGSIIPYGPELQYTSQKKADTIILYVYTGKDAKFDLYEDEDTNYNYEKGLHSKITFGYNEKLKTLSIGKRMGTFPGMLNERTFKIVWVSPESDKALDFTVKPDVISTYKGDEIKIRM</sequence>
<comment type="caution">
    <text evidence="5">The sequence shown here is derived from an EMBL/GenBank/DDBJ whole genome shotgun (WGS) entry which is preliminary data.</text>
</comment>
<dbReference type="SUPFAM" id="SSF74650">
    <property type="entry name" value="Galactose mutarotase-like"/>
    <property type="match status" value="1"/>
</dbReference>
<keyword evidence="2" id="KW-0326">Glycosidase</keyword>
<dbReference type="PANTHER" id="PTHR43863:SF2">
    <property type="entry name" value="MALTASE-GLUCOAMYLASE"/>
    <property type="match status" value="1"/>
</dbReference>
<dbReference type="Proteomes" id="UP001597387">
    <property type="component" value="Unassembled WGS sequence"/>
</dbReference>
<dbReference type="Pfam" id="PF13802">
    <property type="entry name" value="Gal_mutarotas_2"/>
    <property type="match status" value="1"/>
</dbReference>
<dbReference type="Pfam" id="PF17137">
    <property type="entry name" value="DUF5110"/>
    <property type="match status" value="1"/>
</dbReference>
<proteinExistence type="inferred from homology"/>
<accession>A0ABW4ZMQ5</accession>
<reference evidence="6" key="1">
    <citation type="journal article" date="2019" name="Int. J. Syst. Evol. Microbiol.">
        <title>The Global Catalogue of Microorganisms (GCM) 10K type strain sequencing project: providing services to taxonomists for standard genome sequencing and annotation.</title>
        <authorList>
            <consortium name="The Broad Institute Genomics Platform"/>
            <consortium name="The Broad Institute Genome Sequencing Center for Infectious Disease"/>
            <person name="Wu L."/>
            <person name="Ma J."/>
        </authorList>
    </citation>
    <scope>NUCLEOTIDE SEQUENCE [LARGE SCALE GENOMIC DNA]</scope>
    <source>
        <strain evidence="6">KCTC 42217</strain>
    </source>
</reference>
<evidence type="ECO:0000313" key="5">
    <source>
        <dbReference type="EMBL" id="MFD2162864.1"/>
    </source>
</evidence>
<dbReference type="PANTHER" id="PTHR43863">
    <property type="entry name" value="HYDROLASE, PUTATIVE (AFU_ORTHOLOGUE AFUA_1G03140)-RELATED"/>
    <property type="match status" value="1"/>
</dbReference>